<reference evidence="2 3" key="1">
    <citation type="submission" date="2019-01" db="EMBL/GenBank/DDBJ databases">
        <title>Sequencing of cultivated peanut Arachis hypogaea provides insights into genome evolution and oil improvement.</title>
        <authorList>
            <person name="Chen X."/>
        </authorList>
    </citation>
    <scope>NUCLEOTIDE SEQUENCE [LARGE SCALE GENOMIC DNA]</scope>
    <source>
        <strain evidence="3">cv. Fuhuasheng</strain>
        <tissue evidence="2">Leaves</tissue>
    </source>
</reference>
<dbReference type="STRING" id="3818.A0A445EUD9"/>
<dbReference type="AlphaFoldDB" id="A0A445EUD9"/>
<evidence type="ECO:0000313" key="3">
    <source>
        <dbReference type="Proteomes" id="UP000289738"/>
    </source>
</evidence>
<evidence type="ECO:0000256" key="1">
    <source>
        <dbReference type="SAM" id="MobiDB-lite"/>
    </source>
</evidence>
<feature type="compositionally biased region" description="Polar residues" evidence="1">
    <location>
        <begin position="92"/>
        <end position="103"/>
    </location>
</feature>
<dbReference type="EMBL" id="SDMP01000001">
    <property type="protein sequence ID" value="RYR78923.1"/>
    <property type="molecule type" value="Genomic_DNA"/>
</dbReference>
<feature type="region of interest" description="Disordered" evidence="1">
    <location>
        <begin position="24"/>
        <end position="108"/>
    </location>
</feature>
<evidence type="ECO:0008006" key="4">
    <source>
        <dbReference type="Google" id="ProtNLM"/>
    </source>
</evidence>
<sequence length="198" mass="21319">MLHPQTEPSPSLLSSHSLALYTLSAGDTVPPTTSQRRRIFPPTAPRTSSRTESTTKPQPQPAPSSTAPPTHPGPPSGQSTTPPPSSVSGHPQHNTSHPVTDSSGPALPRKLISQGAAQKQYSVEVHPLILKLTDARDNSVSTVKLSKKANIRELYELVCKIKGVEQKKELFLVIQDGMDLKFLFKGAQLSPKAQTIKI</sequence>
<accession>A0A445EUD9</accession>
<feature type="compositionally biased region" description="Pro residues" evidence="1">
    <location>
        <begin position="69"/>
        <end position="85"/>
    </location>
</feature>
<comment type="caution">
    <text evidence="2">The sequence shown here is derived from an EMBL/GenBank/DDBJ whole genome shotgun (WGS) entry which is preliminary data.</text>
</comment>
<evidence type="ECO:0000313" key="2">
    <source>
        <dbReference type="EMBL" id="RYR78923.1"/>
    </source>
</evidence>
<proteinExistence type="predicted"/>
<gene>
    <name evidence="2" type="ORF">Ahy_A01g003789</name>
</gene>
<name>A0A445EUD9_ARAHY</name>
<organism evidence="2 3">
    <name type="scientific">Arachis hypogaea</name>
    <name type="common">Peanut</name>
    <dbReference type="NCBI Taxonomy" id="3818"/>
    <lineage>
        <taxon>Eukaryota</taxon>
        <taxon>Viridiplantae</taxon>
        <taxon>Streptophyta</taxon>
        <taxon>Embryophyta</taxon>
        <taxon>Tracheophyta</taxon>
        <taxon>Spermatophyta</taxon>
        <taxon>Magnoliopsida</taxon>
        <taxon>eudicotyledons</taxon>
        <taxon>Gunneridae</taxon>
        <taxon>Pentapetalae</taxon>
        <taxon>rosids</taxon>
        <taxon>fabids</taxon>
        <taxon>Fabales</taxon>
        <taxon>Fabaceae</taxon>
        <taxon>Papilionoideae</taxon>
        <taxon>50 kb inversion clade</taxon>
        <taxon>dalbergioids sensu lato</taxon>
        <taxon>Dalbergieae</taxon>
        <taxon>Pterocarpus clade</taxon>
        <taxon>Arachis</taxon>
    </lineage>
</organism>
<dbReference type="Proteomes" id="UP000289738">
    <property type="component" value="Chromosome A01"/>
</dbReference>
<keyword evidence="3" id="KW-1185">Reference proteome</keyword>
<protein>
    <recommendedName>
        <fullName evidence="4">Ubiquitin-like domain-containing protein</fullName>
    </recommendedName>
</protein>